<dbReference type="PANTHER" id="PTHR34397:SF15">
    <property type="entry name" value="OS08G0282100 PROTEIN"/>
    <property type="match status" value="1"/>
</dbReference>
<feature type="coiled-coil region" evidence="6">
    <location>
        <begin position="219"/>
        <end position="247"/>
    </location>
</feature>
<evidence type="ECO:0000256" key="1">
    <source>
        <dbReference type="ARBA" id="ARBA00004123"/>
    </source>
</evidence>
<dbReference type="HOGENOM" id="CLU_554787_0_0_1"/>
<dbReference type="Gramene" id="OBART08G08950.1">
    <property type="protein sequence ID" value="OBART08G08950.1"/>
    <property type="gene ID" value="OBART08G08950"/>
</dbReference>
<dbReference type="Proteomes" id="UP000026960">
    <property type="component" value="Chromosome 8"/>
</dbReference>
<feature type="region of interest" description="Disordered" evidence="7">
    <location>
        <begin position="315"/>
        <end position="393"/>
    </location>
</feature>
<keyword evidence="4" id="KW-0804">Transcription</keyword>
<name>A0A0D3GYE7_9ORYZ</name>
<keyword evidence="5" id="KW-0539">Nucleus</keyword>
<dbReference type="STRING" id="65489.A0A0D3GYE7"/>
<feature type="compositionally biased region" description="Basic and acidic residues" evidence="7">
    <location>
        <begin position="367"/>
        <end position="379"/>
    </location>
</feature>
<protein>
    <recommendedName>
        <fullName evidence="10">TF-B3 domain-containing protein</fullName>
    </recommendedName>
</protein>
<evidence type="ECO:0008006" key="10">
    <source>
        <dbReference type="Google" id="ProtNLM"/>
    </source>
</evidence>
<dbReference type="EnsemblPlants" id="OBART08G08950.1">
    <property type="protein sequence ID" value="OBART08G08950.1"/>
    <property type="gene ID" value="OBART08G08950"/>
</dbReference>
<feature type="compositionally biased region" description="Basic and acidic residues" evidence="7">
    <location>
        <begin position="333"/>
        <end position="345"/>
    </location>
</feature>
<evidence type="ECO:0000256" key="6">
    <source>
        <dbReference type="SAM" id="Coils"/>
    </source>
</evidence>
<dbReference type="InterPro" id="IPR003340">
    <property type="entry name" value="B3_DNA-bd"/>
</dbReference>
<dbReference type="InterPro" id="IPR015300">
    <property type="entry name" value="DNA-bd_pseudobarrel_sf"/>
</dbReference>
<feature type="compositionally biased region" description="Acidic residues" evidence="7">
    <location>
        <begin position="346"/>
        <end position="356"/>
    </location>
</feature>
<keyword evidence="9" id="KW-1185">Reference proteome</keyword>
<dbReference type="AlphaFoldDB" id="A0A0D3GYE7"/>
<accession>A0A0D3GYE7</accession>
<feature type="compositionally biased region" description="Low complexity" evidence="7">
    <location>
        <begin position="41"/>
        <end position="51"/>
    </location>
</feature>
<evidence type="ECO:0000256" key="5">
    <source>
        <dbReference type="ARBA" id="ARBA00023242"/>
    </source>
</evidence>
<comment type="subcellular location">
    <subcellularLocation>
        <location evidence="1">Nucleus</location>
    </subcellularLocation>
</comment>
<dbReference type="eggNOG" id="KOG0205">
    <property type="taxonomic scope" value="Eukaryota"/>
</dbReference>
<sequence length="448" mass="49458">MSSRDTLPPPDLRHGGGGASDQTNSAVPVSETPMEDGGGAPAAAGSSNTAAPPQPPRLDGPTLERELRRCNIKLGKQKVSGEASTATTEPPRKKLMHDGIRAAAAAAPPPRSPPTRRIISYMVTAEAPPERKKTAADDRFRNLGTCSAQLRRRLSELDATEPEFVCEKTLRMSDVHRNQNRLLFSCKRKEDLDQCPITHLFTDKETQIVHKKDEIAVEKKKKKKKKIKKDEKKKEIKKEEEKQIREKLGLKVTVFDQGGNEYGMTCRYLESNGGYRFIEGWGKFVETNGMAISDSQRWTRDVVVKLLAFRSRRLARGAEQSDHPDGPIGFIVLHHENGSRGRGDNDNDNEEEEEEEYQGKAPPANPKMEKSNGKEEHVVRASTSSSSSSAEAAVGVVAPMHEVSAAPRNMLEEDACLGMVKLWSDTGSSSSSSKYNGPESSEEKRKKD</sequence>
<organism evidence="8">
    <name type="scientific">Oryza barthii</name>
    <dbReference type="NCBI Taxonomy" id="65489"/>
    <lineage>
        <taxon>Eukaryota</taxon>
        <taxon>Viridiplantae</taxon>
        <taxon>Streptophyta</taxon>
        <taxon>Embryophyta</taxon>
        <taxon>Tracheophyta</taxon>
        <taxon>Spermatophyta</taxon>
        <taxon>Magnoliopsida</taxon>
        <taxon>Liliopsida</taxon>
        <taxon>Poales</taxon>
        <taxon>Poaceae</taxon>
        <taxon>BOP clade</taxon>
        <taxon>Oryzoideae</taxon>
        <taxon>Oryzeae</taxon>
        <taxon>Oryzinae</taxon>
        <taxon>Oryza</taxon>
    </lineage>
</organism>
<dbReference type="GO" id="GO:0005634">
    <property type="term" value="C:nucleus"/>
    <property type="evidence" value="ECO:0007669"/>
    <property type="project" value="UniProtKB-SubCell"/>
</dbReference>
<dbReference type="PANTHER" id="PTHR34397">
    <property type="entry name" value="OS05G0237600 PROTEIN"/>
    <property type="match status" value="1"/>
</dbReference>
<reference evidence="8" key="2">
    <citation type="submission" date="2015-03" db="UniProtKB">
        <authorList>
            <consortium name="EnsemblPlants"/>
        </authorList>
    </citation>
    <scope>IDENTIFICATION</scope>
</reference>
<reference evidence="8" key="1">
    <citation type="journal article" date="2009" name="Rice">
        <title>De Novo Next Generation Sequencing of Plant Genomes.</title>
        <authorList>
            <person name="Rounsley S."/>
            <person name="Marri P.R."/>
            <person name="Yu Y."/>
            <person name="He R."/>
            <person name="Sisneros N."/>
            <person name="Goicoechea J.L."/>
            <person name="Lee S.J."/>
            <person name="Angelova A."/>
            <person name="Kudrna D."/>
            <person name="Luo M."/>
            <person name="Affourtit J."/>
            <person name="Desany B."/>
            <person name="Knight J."/>
            <person name="Niazi F."/>
            <person name="Egholm M."/>
            <person name="Wing R.A."/>
        </authorList>
    </citation>
    <scope>NUCLEOTIDE SEQUENCE [LARGE SCALE GENOMIC DNA]</scope>
    <source>
        <strain evidence="8">cv. IRGC 105608</strain>
    </source>
</reference>
<feature type="compositionally biased region" description="Low complexity" evidence="7">
    <location>
        <begin position="380"/>
        <end position="393"/>
    </location>
</feature>
<evidence type="ECO:0000256" key="7">
    <source>
        <dbReference type="SAM" id="MobiDB-lite"/>
    </source>
</evidence>
<evidence type="ECO:0000256" key="2">
    <source>
        <dbReference type="ARBA" id="ARBA00023015"/>
    </source>
</evidence>
<keyword evidence="3" id="KW-0238">DNA-binding</keyword>
<feature type="region of interest" description="Disordered" evidence="7">
    <location>
        <begin position="1"/>
        <end position="94"/>
    </location>
</feature>
<dbReference type="SUPFAM" id="SSF101936">
    <property type="entry name" value="DNA-binding pseudobarrel domain"/>
    <property type="match status" value="1"/>
</dbReference>
<evidence type="ECO:0000256" key="4">
    <source>
        <dbReference type="ARBA" id="ARBA00023163"/>
    </source>
</evidence>
<feature type="region of interest" description="Disordered" evidence="7">
    <location>
        <begin position="423"/>
        <end position="448"/>
    </location>
</feature>
<dbReference type="PaxDb" id="65489-OBART08G08950.1"/>
<evidence type="ECO:0000256" key="3">
    <source>
        <dbReference type="ARBA" id="ARBA00023125"/>
    </source>
</evidence>
<keyword evidence="6" id="KW-0175">Coiled coil</keyword>
<evidence type="ECO:0000313" key="9">
    <source>
        <dbReference type="Proteomes" id="UP000026960"/>
    </source>
</evidence>
<keyword evidence="2" id="KW-0805">Transcription regulation</keyword>
<dbReference type="Gene3D" id="2.40.330.10">
    <property type="entry name" value="DNA-binding pseudobarrel domain"/>
    <property type="match status" value="1"/>
</dbReference>
<evidence type="ECO:0000313" key="8">
    <source>
        <dbReference type="EnsemblPlants" id="OBART08G08950.1"/>
    </source>
</evidence>
<proteinExistence type="predicted"/>
<dbReference type="CDD" id="cd10017">
    <property type="entry name" value="B3_DNA"/>
    <property type="match status" value="1"/>
</dbReference>
<dbReference type="GO" id="GO:0003677">
    <property type="term" value="F:DNA binding"/>
    <property type="evidence" value="ECO:0007669"/>
    <property type="project" value="UniProtKB-KW"/>
</dbReference>